<dbReference type="EMBL" id="FNDT01000006">
    <property type="protein sequence ID" value="SDI10150.1"/>
    <property type="molecule type" value="Genomic_DNA"/>
</dbReference>
<accession>A0A1G8HUJ7</accession>
<evidence type="ECO:0000259" key="1">
    <source>
        <dbReference type="PROSITE" id="PS51819"/>
    </source>
</evidence>
<dbReference type="Gene3D" id="3.10.180.10">
    <property type="entry name" value="2,3-Dihydroxybiphenyl 1,2-Dioxygenase, domain 1"/>
    <property type="match status" value="1"/>
</dbReference>
<dbReference type="AlphaFoldDB" id="A0A1G8HUJ7"/>
<dbReference type="InterPro" id="IPR004360">
    <property type="entry name" value="Glyas_Fos-R_dOase_dom"/>
</dbReference>
<feature type="domain" description="VOC" evidence="1">
    <location>
        <begin position="1"/>
        <end position="110"/>
    </location>
</feature>
<dbReference type="Pfam" id="PF00903">
    <property type="entry name" value="Glyoxalase"/>
    <property type="match status" value="1"/>
</dbReference>
<dbReference type="InterPro" id="IPR029068">
    <property type="entry name" value="Glyas_Bleomycin-R_OHBP_Dase"/>
</dbReference>
<evidence type="ECO:0000313" key="2">
    <source>
        <dbReference type="EMBL" id="SDI10150.1"/>
    </source>
</evidence>
<dbReference type="OrthoDB" id="2453533at2"/>
<dbReference type="RefSeq" id="WP_035778581.1">
    <property type="nucleotide sequence ID" value="NZ_JBIVSK010000004.1"/>
</dbReference>
<name>A0A1G8HUJ7_9MICC</name>
<dbReference type="PROSITE" id="PS51819">
    <property type="entry name" value="VOC"/>
    <property type="match status" value="1"/>
</dbReference>
<dbReference type="Proteomes" id="UP000199258">
    <property type="component" value="Unassembled WGS sequence"/>
</dbReference>
<evidence type="ECO:0000313" key="3">
    <source>
        <dbReference type="Proteomes" id="UP000199258"/>
    </source>
</evidence>
<keyword evidence="3" id="KW-1185">Reference proteome</keyword>
<dbReference type="STRING" id="335973.SAMN04488693_10628"/>
<reference evidence="2 3" key="1">
    <citation type="submission" date="2016-10" db="EMBL/GenBank/DDBJ databases">
        <authorList>
            <person name="de Groot N.N."/>
        </authorList>
    </citation>
    <scope>NUCLEOTIDE SEQUENCE [LARGE SCALE GENOMIC DNA]</scope>
    <source>
        <strain evidence="2 3">NP_1H</strain>
    </source>
</reference>
<proteinExistence type="predicted"/>
<organism evidence="2 3">
    <name type="scientific">Arthrobacter subterraneus</name>
    <dbReference type="NCBI Taxonomy" id="335973"/>
    <lineage>
        <taxon>Bacteria</taxon>
        <taxon>Bacillati</taxon>
        <taxon>Actinomycetota</taxon>
        <taxon>Actinomycetes</taxon>
        <taxon>Micrococcales</taxon>
        <taxon>Micrococcaceae</taxon>
        <taxon>Arthrobacter</taxon>
    </lineage>
</organism>
<gene>
    <name evidence="2" type="ORF">SAMN04488693_10628</name>
</gene>
<protein>
    <submittedName>
        <fullName evidence="2">Glyoxalase-like domain-containing protein</fullName>
    </submittedName>
</protein>
<dbReference type="SUPFAM" id="SSF54593">
    <property type="entry name" value="Glyoxalase/Bleomycin resistance protein/Dihydroxybiphenyl dioxygenase"/>
    <property type="match status" value="1"/>
</dbReference>
<sequence length="113" mass="12673">MVDLFAGFAVSDYDRALQWYRLLLGRDPSFHPNDREAVWEVGEHCYVYFEVLPDRAGGALSMVMVEDVDGTVSEISGRGIEPLRSEHYEGGMRKVVYQDPDGNELSFGGISPK</sequence>
<dbReference type="InterPro" id="IPR037523">
    <property type="entry name" value="VOC_core"/>
</dbReference>